<name>A1WHB0_VEREI</name>
<dbReference type="GO" id="GO:0030170">
    <property type="term" value="F:pyridoxal phosphate binding"/>
    <property type="evidence" value="ECO:0007669"/>
    <property type="project" value="InterPro"/>
</dbReference>
<dbReference type="InterPro" id="IPR015422">
    <property type="entry name" value="PyrdxlP-dep_Trfase_small"/>
</dbReference>
<keyword evidence="7 9" id="KW-0663">Pyridoxal phosphate</keyword>
<dbReference type="Pfam" id="PF00202">
    <property type="entry name" value="Aminotran_3"/>
    <property type="match status" value="1"/>
</dbReference>
<dbReference type="RefSeq" id="WP_011809028.1">
    <property type="nucleotide sequence ID" value="NC_008786.1"/>
</dbReference>
<evidence type="ECO:0000256" key="2">
    <source>
        <dbReference type="ARBA" id="ARBA00004946"/>
    </source>
</evidence>
<organism evidence="10 11">
    <name type="scientific">Verminephrobacter eiseniae (strain EF01-2)</name>
    <dbReference type="NCBI Taxonomy" id="391735"/>
    <lineage>
        <taxon>Bacteria</taxon>
        <taxon>Pseudomonadati</taxon>
        <taxon>Pseudomonadota</taxon>
        <taxon>Betaproteobacteria</taxon>
        <taxon>Burkholderiales</taxon>
        <taxon>Comamonadaceae</taxon>
        <taxon>Verminephrobacter</taxon>
    </lineage>
</organism>
<dbReference type="InterPro" id="IPR015424">
    <property type="entry name" value="PyrdxlP-dep_Trfase"/>
</dbReference>
<dbReference type="InterPro" id="IPR015421">
    <property type="entry name" value="PyrdxlP-dep_Trfase_major"/>
</dbReference>
<dbReference type="CDD" id="cd00610">
    <property type="entry name" value="OAT_like"/>
    <property type="match status" value="1"/>
</dbReference>
<keyword evidence="10" id="KW-0808">Transferase</keyword>
<evidence type="ECO:0000256" key="8">
    <source>
        <dbReference type="ARBA" id="ARBA00049111"/>
    </source>
</evidence>
<gene>
    <name evidence="10" type="ordered locus">Veis_1249</name>
</gene>
<dbReference type="Gene3D" id="3.40.640.10">
    <property type="entry name" value="Type I PLP-dependent aspartate aminotransferase-like (Major domain)"/>
    <property type="match status" value="1"/>
</dbReference>
<dbReference type="eggNOG" id="COG0161">
    <property type="taxonomic scope" value="Bacteria"/>
</dbReference>
<dbReference type="HOGENOM" id="CLU_016922_4_0_4"/>
<comment type="pathway">
    <text evidence="2">Amine and polyamine biosynthesis; ectoine biosynthesis; L-ectoine from L-aspartate 4-semialdehyde: step 1/3.</text>
</comment>
<comment type="catalytic activity">
    <reaction evidence="8">
        <text>L-2,4-diaminobutanoate + 2-oxoglutarate = L-aspartate 4-semialdehyde + L-glutamate</text>
        <dbReference type="Rhea" id="RHEA:11160"/>
        <dbReference type="ChEBI" id="CHEBI:16810"/>
        <dbReference type="ChEBI" id="CHEBI:29985"/>
        <dbReference type="ChEBI" id="CHEBI:58761"/>
        <dbReference type="ChEBI" id="CHEBI:537519"/>
        <dbReference type="EC" id="2.6.1.76"/>
    </reaction>
</comment>
<evidence type="ECO:0000256" key="4">
    <source>
        <dbReference type="ARBA" id="ARBA00013155"/>
    </source>
</evidence>
<dbReference type="AlphaFoldDB" id="A1WHB0"/>
<protein>
    <recommendedName>
        <fullName evidence="5">Diaminobutyrate--2-oxoglutarate transaminase</fullName>
        <ecNumber evidence="4">2.6.1.76</ecNumber>
    </recommendedName>
</protein>
<dbReference type="PIRSF" id="PIRSF000521">
    <property type="entry name" value="Transaminase_4ab_Lys_Orn"/>
    <property type="match status" value="1"/>
</dbReference>
<evidence type="ECO:0000256" key="9">
    <source>
        <dbReference type="RuleBase" id="RU003560"/>
    </source>
</evidence>
<dbReference type="KEGG" id="vei:Veis_1249"/>
<reference evidence="11" key="1">
    <citation type="submission" date="2006-12" db="EMBL/GenBank/DDBJ databases">
        <title>Complete sequence of chromosome 1 of Verminephrobacter eiseniae EF01-2.</title>
        <authorList>
            <person name="Copeland A."/>
            <person name="Lucas S."/>
            <person name="Lapidus A."/>
            <person name="Barry K."/>
            <person name="Detter J.C."/>
            <person name="Glavina del Rio T."/>
            <person name="Dalin E."/>
            <person name="Tice H."/>
            <person name="Pitluck S."/>
            <person name="Chertkov O."/>
            <person name="Brettin T."/>
            <person name="Bruce D."/>
            <person name="Han C."/>
            <person name="Tapia R."/>
            <person name="Gilna P."/>
            <person name="Schmutz J."/>
            <person name="Larimer F."/>
            <person name="Land M."/>
            <person name="Hauser L."/>
            <person name="Kyrpides N."/>
            <person name="Kim E."/>
            <person name="Stahl D."/>
            <person name="Richardson P."/>
        </authorList>
    </citation>
    <scope>NUCLEOTIDE SEQUENCE [LARGE SCALE GENOMIC DNA]</scope>
    <source>
        <strain evidence="11">EF01-2</strain>
    </source>
</reference>
<dbReference type="FunFam" id="3.40.640.10:FF:000004">
    <property type="entry name" value="Acetylornithine aminotransferase"/>
    <property type="match status" value="1"/>
</dbReference>
<dbReference type="SUPFAM" id="SSF53383">
    <property type="entry name" value="PLP-dependent transferases"/>
    <property type="match status" value="1"/>
</dbReference>
<evidence type="ECO:0000313" key="10">
    <source>
        <dbReference type="EMBL" id="ABM57017.1"/>
    </source>
</evidence>
<dbReference type="InterPro" id="IPR049704">
    <property type="entry name" value="Aminotrans_3_PPA_site"/>
</dbReference>
<evidence type="ECO:0000256" key="1">
    <source>
        <dbReference type="ARBA" id="ARBA00001933"/>
    </source>
</evidence>
<proteinExistence type="inferred from homology"/>
<evidence type="ECO:0000256" key="5">
    <source>
        <dbReference type="ARBA" id="ARBA00014798"/>
    </source>
</evidence>
<sequence length="456" mass="49951">MTDAETAVMPDRTNTSRDHAKRYVRHFLADFAKLDQEYPRTYPRMIVRGEGAYVIDEEGRRILDAGSHLGACQIGHGHPEVADRIHQQVRNIEFIALDAGISHVYAAALGERLAKMVLCDDPVFSFTNSGSESNELAFKIARQYHRRRGQPGRVKIFSRNGSYHGSTLATSAATGAAPFKEGFGPLPEGFIQGAQPSPGRCGHCGFNDACSLACLDDFERLIMAEGSETVAAVIAEPIAIPQAVKVPPPDYFVRLRKFCDDHGILLIIDEVVCGFGRTGRMFGAEHFGVHGDIVTFAKGLTSGYVPMGAVAVARHVEEVFKNAPLLHLNTYAGHPVACAAAMAVLDIMERERLVLHSARMEPILRRELQRLQNAVARVRYLSVIGLLSSVIVDISDRPDPDAVIRRVRNIAYDNGLLARVARDGALLSVHFYPPLVVAEQDIVAGVRALEIALRMI</sequence>
<evidence type="ECO:0000256" key="6">
    <source>
        <dbReference type="ARBA" id="ARBA00022576"/>
    </source>
</evidence>
<dbReference type="EMBL" id="CP000542">
    <property type="protein sequence ID" value="ABM57017.1"/>
    <property type="molecule type" value="Genomic_DNA"/>
</dbReference>
<dbReference type="GeneID" id="76459896"/>
<dbReference type="OrthoDB" id="3398487at2"/>
<evidence type="ECO:0000313" key="11">
    <source>
        <dbReference type="Proteomes" id="UP000000374"/>
    </source>
</evidence>
<comment type="similarity">
    <text evidence="3 9">Belongs to the class-III pyridoxal-phosphate-dependent aminotransferase family.</text>
</comment>
<comment type="cofactor">
    <cofactor evidence="1">
        <name>pyridoxal 5'-phosphate</name>
        <dbReference type="ChEBI" id="CHEBI:597326"/>
    </cofactor>
</comment>
<dbReference type="GO" id="GO:0045303">
    <property type="term" value="F:diaminobutyrate-2-oxoglutarate transaminase activity"/>
    <property type="evidence" value="ECO:0007669"/>
    <property type="project" value="UniProtKB-EC"/>
</dbReference>
<dbReference type="PANTHER" id="PTHR43094">
    <property type="entry name" value="AMINOTRANSFERASE"/>
    <property type="match status" value="1"/>
</dbReference>
<dbReference type="STRING" id="391735.Veis_1249"/>
<keyword evidence="6 10" id="KW-0032">Aminotransferase</keyword>
<keyword evidence="11" id="KW-1185">Reference proteome</keyword>
<dbReference type="Proteomes" id="UP000000374">
    <property type="component" value="Chromosome"/>
</dbReference>
<evidence type="ECO:0000256" key="7">
    <source>
        <dbReference type="ARBA" id="ARBA00022898"/>
    </source>
</evidence>
<dbReference type="EC" id="2.6.1.76" evidence="4"/>
<dbReference type="InterPro" id="IPR005814">
    <property type="entry name" value="Aminotrans_3"/>
</dbReference>
<accession>A1WHB0</accession>
<evidence type="ECO:0000256" key="3">
    <source>
        <dbReference type="ARBA" id="ARBA00008954"/>
    </source>
</evidence>
<dbReference type="Gene3D" id="3.90.1150.10">
    <property type="entry name" value="Aspartate Aminotransferase, domain 1"/>
    <property type="match status" value="1"/>
</dbReference>
<dbReference type="PANTHER" id="PTHR43094:SF1">
    <property type="entry name" value="AMINOTRANSFERASE CLASS-III"/>
    <property type="match status" value="1"/>
</dbReference>
<dbReference type="PROSITE" id="PS00600">
    <property type="entry name" value="AA_TRANSFER_CLASS_3"/>
    <property type="match status" value="1"/>
</dbReference>